<dbReference type="Pfam" id="PF00924">
    <property type="entry name" value="MS_channel_2nd"/>
    <property type="match status" value="1"/>
</dbReference>
<dbReference type="RefSeq" id="WP_058022679.1">
    <property type="nucleotide sequence ID" value="NZ_CP013189.1"/>
</dbReference>
<keyword evidence="5 7" id="KW-1133">Transmembrane helix</keyword>
<evidence type="ECO:0000313" key="11">
    <source>
        <dbReference type="Proteomes" id="UP000065641"/>
    </source>
</evidence>
<comment type="function">
    <text evidence="7">Mechanosensitive channel that participates in the regulation of osmotic pressure changes within the cell, opening in response to stretch forces in the membrane lipid bilayer, without the need for other proteins. Contributes to normal resistance to hypoosmotic shock. Forms an ion channel of 1.0 nanosiemens conductance with a slight preference for anions.</text>
</comment>
<reference evidence="10 11" key="1">
    <citation type="submission" date="2015-11" db="EMBL/GenBank/DDBJ databases">
        <authorList>
            <person name="Zhang Y."/>
            <person name="Guo Z."/>
        </authorList>
    </citation>
    <scope>NUCLEOTIDE SEQUENCE [LARGE SCALE GENOMIC DNA]</scope>
    <source>
        <strain evidence="10 11">KCTC 32221</strain>
    </source>
</reference>
<dbReference type="OrthoDB" id="9809206at2"/>
<protein>
    <recommendedName>
        <fullName evidence="7">Small-conductance mechanosensitive channel</fullName>
    </recommendedName>
</protein>
<evidence type="ECO:0000256" key="7">
    <source>
        <dbReference type="RuleBase" id="RU369025"/>
    </source>
</evidence>
<keyword evidence="7" id="KW-0407">Ion channel</keyword>
<dbReference type="PANTHER" id="PTHR30221">
    <property type="entry name" value="SMALL-CONDUCTANCE MECHANOSENSITIVE CHANNEL"/>
    <property type="match status" value="1"/>
</dbReference>
<evidence type="ECO:0000256" key="1">
    <source>
        <dbReference type="ARBA" id="ARBA00004651"/>
    </source>
</evidence>
<comment type="subcellular location">
    <subcellularLocation>
        <location evidence="7">Cell inner membrane</location>
        <topology evidence="7">Multi-pass membrane protein</topology>
    </subcellularLocation>
    <subcellularLocation>
        <location evidence="1">Cell membrane</location>
        <topology evidence="1">Multi-pass membrane protein</topology>
    </subcellularLocation>
</comment>
<sequence>MESLQSINVSGDVLMELGLAYGPKLLGALATLVIGLWVVGVLVGIIKKVLVKSKVDPSLGSFLSSLASILLKVLVYISALGVLGVEMTSFIAILGAAGLAVGLALSGTLQNFAGGVMILFFKYFKVGDFIEAQGYMGSVKEIQIFVTVLTTPDNKTIIIPNGPLATGSLTNFSAQEKRRVDWTFGIAYGDDVDKAYEVLGRLIAEDERILKDPEPFMAVSALADSSVNIVVRVWVNAADFWPVHFRMNEQVYKTFDKEGLTIPFPQRDVHIHQAG</sequence>
<feature type="transmembrane region" description="Helical" evidence="7">
    <location>
        <begin position="58"/>
        <end position="84"/>
    </location>
</feature>
<keyword evidence="3" id="KW-1003">Cell membrane</keyword>
<feature type="domain" description="Mechanosensitive ion channel MscS" evidence="8">
    <location>
        <begin position="108"/>
        <end position="173"/>
    </location>
</feature>
<dbReference type="GO" id="GO:0005886">
    <property type="term" value="C:plasma membrane"/>
    <property type="evidence" value="ECO:0007669"/>
    <property type="project" value="UniProtKB-SubCell"/>
</dbReference>
<dbReference type="Gene3D" id="2.30.30.60">
    <property type="match status" value="1"/>
</dbReference>
<accession>A0A0S2KG99</accession>
<evidence type="ECO:0000313" key="10">
    <source>
        <dbReference type="EMBL" id="ALO47273.1"/>
    </source>
</evidence>
<dbReference type="STRING" id="1249552.PS2015_2641"/>
<dbReference type="EMBL" id="CP013189">
    <property type="protein sequence ID" value="ALO47273.1"/>
    <property type="molecule type" value="Genomic_DNA"/>
</dbReference>
<keyword evidence="7" id="KW-0813">Transport</keyword>
<organism evidence="10 11">
    <name type="scientific">Pseudohongiella spirulinae</name>
    <dbReference type="NCBI Taxonomy" id="1249552"/>
    <lineage>
        <taxon>Bacteria</taxon>
        <taxon>Pseudomonadati</taxon>
        <taxon>Pseudomonadota</taxon>
        <taxon>Gammaproteobacteria</taxon>
        <taxon>Pseudomonadales</taxon>
        <taxon>Pseudohongiellaceae</taxon>
        <taxon>Pseudohongiella</taxon>
    </lineage>
</organism>
<evidence type="ECO:0000256" key="5">
    <source>
        <dbReference type="ARBA" id="ARBA00022989"/>
    </source>
</evidence>
<dbReference type="Proteomes" id="UP000065641">
    <property type="component" value="Chromosome"/>
</dbReference>
<feature type="transmembrane region" description="Helical" evidence="7">
    <location>
        <begin position="90"/>
        <end position="121"/>
    </location>
</feature>
<dbReference type="AlphaFoldDB" id="A0A0S2KG99"/>
<dbReference type="KEGG" id="pspi:PS2015_2641"/>
<dbReference type="InterPro" id="IPR006685">
    <property type="entry name" value="MscS_channel_2nd"/>
</dbReference>
<dbReference type="Pfam" id="PF05552">
    <property type="entry name" value="MS_channel_1st_1"/>
    <property type="match status" value="1"/>
</dbReference>
<feature type="transmembrane region" description="Helical" evidence="7">
    <location>
        <begin position="25"/>
        <end position="46"/>
    </location>
</feature>
<dbReference type="InterPro" id="IPR006686">
    <property type="entry name" value="MscS_channel_CS"/>
</dbReference>
<comment type="subunit">
    <text evidence="7">Homoheptamer.</text>
</comment>
<dbReference type="GO" id="GO:0008381">
    <property type="term" value="F:mechanosensitive monoatomic ion channel activity"/>
    <property type="evidence" value="ECO:0007669"/>
    <property type="project" value="InterPro"/>
</dbReference>
<dbReference type="InterPro" id="IPR008910">
    <property type="entry name" value="MSC_TM_helix"/>
</dbReference>
<dbReference type="SUPFAM" id="SSF50182">
    <property type="entry name" value="Sm-like ribonucleoproteins"/>
    <property type="match status" value="1"/>
</dbReference>
<feature type="domain" description="Mechanosensitive ion channel MscS C-terminal" evidence="9">
    <location>
        <begin position="180"/>
        <end position="261"/>
    </location>
</feature>
<dbReference type="SUPFAM" id="SSF82689">
    <property type="entry name" value="Mechanosensitive channel protein MscS (YggB), C-terminal domain"/>
    <property type="match status" value="1"/>
</dbReference>
<dbReference type="Gene3D" id="3.30.70.100">
    <property type="match status" value="1"/>
</dbReference>
<keyword evidence="11" id="KW-1185">Reference proteome</keyword>
<dbReference type="InterPro" id="IPR049278">
    <property type="entry name" value="MS_channel_C"/>
</dbReference>
<dbReference type="PROSITE" id="PS01246">
    <property type="entry name" value="UPF0003"/>
    <property type="match status" value="1"/>
</dbReference>
<keyword evidence="7" id="KW-0406">Ion transport</keyword>
<proteinExistence type="inferred from homology"/>
<dbReference type="Gene3D" id="1.10.287.1260">
    <property type="match status" value="1"/>
</dbReference>
<evidence type="ECO:0000256" key="2">
    <source>
        <dbReference type="ARBA" id="ARBA00008017"/>
    </source>
</evidence>
<dbReference type="InterPro" id="IPR023408">
    <property type="entry name" value="MscS_beta-dom_sf"/>
</dbReference>
<comment type="caution">
    <text evidence="7">Lacks conserved residue(s) required for the propagation of feature annotation.</text>
</comment>
<keyword evidence="7" id="KW-0997">Cell inner membrane</keyword>
<comment type="similarity">
    <text evidence="2 7">Belongs to the MscS (TC 1.A.23) family.</text>
</comment>
<keyword evidence="4 7" id="KW-0812">Transmembrane</keyword>
<evidence type="ECO:0000256" key="3">
    <source>
        <dbReference type="ARBA" id="ARBA00022475"/>
    </source>
</evidence>
<dbReference type="PANTHER" id="PTHR30221:SF1">
    <property type="entry name" value="SMALL-CONDUCTANCE MECHANOSENSITIVE CHANNEL"/>
    <property type="match status" value="1"/>
</dbReference>
<evidence type="ECO:0000259" key="9">
    <source>
        <dbReference type="Pfam" id="PF21082"/>
    </source>
</evidence>
<dbReference type="InterPro" id="IPR011014">
    <property type="entry name" value="MscS_channel_TM-2"/>
</dbReference>
<gene>
    <name evidence="10" type="ORF">PS2015_2641</name>
</gene>
<dbReference type="InterPro" id="IPR045275">
    <property type="entry name" value="MscS_archaea/bacteria_type"/>
</dbReference>
<dbReference type="InterPro" id="IPR010920">
    <property type="entry name" value="LSM_dom_sf"/>
</dbReference>
<dbReference type="InterPro" id="IPR011066">
    <property type="entry name" value="MscS_channel_C_sf"/>
</dbReference>
<evidence type="ECO:0000259" key="8">
    <source>
        <dbReference type="Pfam" id="PF00924"/>
    </source>
</evidence>
<dbReference type="Pfam" id="PF21082">
    <property type="entry name" value="MS_channel_3rd"/>
    <property type="match status" value="1"/>
</dbReference>
<keyword evidence="6 7" id="KW-0472">Membrane</keyword>
<dbReference type="SUPFAM" id="SSF82861">
    <property type="entry name" value="Mechanosensitive channel protein MscS (YggB), transmembrane region"/>
    <property type="match status" value="1"/>
</dbReference>
<evidence type="ECO:0000256" key="6">
    <source>
        <dbReference type="ARBA" id="ARBA00023136"/>
    </source>
</evidence>
<name>A0A0S2KG99_9GAMM</name>
<evidence type="ECO:0000256" key="4">
    <source>
        <dbReference type="ARBA" id="ARBA00022692"/>
    </source>
</evidence>